<dbReference type="EMBL" id="BTFW01000001">
    <property type="protein sequence ID" value="GMM61215.1"/>
    <property type="molecule type" value="Genomic_DNA"/>
</dbReference>
<sequence length="306" mass="34154">MPREGRPESCGECTVTARFVQPASLLRPGYVTLYVIDIDAPADGAQVVDWHYPEWAALRIARHAFRETWTDGRVPGVSSRTTLVGPASRGLRFETGATRMWVVRFQPLGWARYFGVPSGLMASDFADGIFDIGRESRLAHFRGLASAVDAAGTAEAELAAILRWFAAWDERSVPDAARIEACHAALLREDVRTVGDLSAASGLPAHTLERLCQRHFGFPPQMLVRRERFLRSMRRHMRDPAARWTRAMDSQYYDQAQFVRDFRRFMGMTPSDYASHPHPVMGPVMQAQEEALAQALAQAPQALTGP</sequence>
<name>A0ABQ6P830_9SPHN</name>
<gene>
    <name evidence="2" type="ORF">NUTIK01_19920</name>
</gene>
<dbReference type="PROSITE" id="PS01124">
    <property type="entry name" value="HTH_ARAC_FAMILY_2"/>
    <property type="match status" value="1"/>
</dbReference>
<dbReference type="Pfam" id="PF12833">
    <property type="entry name" value="HTH_18"/>
    <property type="match status" value="1"/>
</dbReference>
<dbReference type="Proteomes" id="UP001187221">
    <property type="component" value="Unassembled WGS sequence"/>
</dbReference>
<keyword evidence="3" id="KW-1185">Reference proteome</keyword>
<accession>A0ABQ6P830</accession>
<evidence type="ECO:0000313" key="3">
    <source>
        <dbReference type="Proteomes" id="UP001187221"/>
    </source>
</evidence>
<comment type="caution">
    <text evidence="2">The sequence shown here is derived from an EMBL/GenBank/DDBJ whole genome shotgun (WGS) entry which is preliminary data.</text>
</comment>
<dbReference type="SMART" id="SM00342">
    <property type="entry name" value="HTH_ARAC"/>
    <property type="match status" value="1"/>
</dbReference>
<reference evidence="2 3" key="1">
    <citation type="submission" date="2023-06" db="EMBL/GenBank/DDBJ databases">
        <title>Draft genome sequence of Novosphingobium sp. strain IK01.</title>
        <authorList>
            <person name="Hatamoto M."/>
            <person name="Ikarashi T."/>
            <person name="Yamaguchi T."/>
        </authorList>
    </citation>
    <scope>NUCLEOTIDE SEQUENCE [LARGE SCALE GENOMIC DNA]</scope>
    <source>
        <strain evidence="2 3">IK01</strain>
    </source>
</reference>
<feature type="domain" description="HTH araC/xylS-type" evidence="1">
    <location>
        <begin position="177"/>
        <end position="276"/>
    </location>
</feature>
<evidence type="ECO:0000313" key="2">
    <source>
        <dbReference type="EMBL" id="GMM61215.1"/>
    </source>
</evidence>
<organism evidence="2 3">
    <name type="scientific">Novosphingobium pituita</name>
    <dbReference type="NCBI Taxonomy" id="3056842"/>
    <lineage>
        <taxon>Bacteria</taxon>
        <taxon>Pseudomonadati</taxon>
        <taxon>Pseudomonadota</taxon>
        <taxon>Alphaproteobacteria</taxon>
        <taxon>Sphingomonadales</taxon>
        <taxon>Sphingomonadaceae</taxon>
        <taxon>Novosphingobium</taxon>
    </lineage>
</organism>
<dbReference type="Gene3D" id="1.10.10.60">
    <property type="entry name" value="Homeodomain-like"/>
    <property type="match status" value="1"/>
</dbReference>
<protein>
    <recommendedName>
        <fullName evidence="1">HTH araC/xylS-type domain-containing protein</fullName>
    </recommendedName>
</protein>
<evidence type="ECO:0000259" key="1">
    <source>
        <dbReference type="PROSITE" id="PS01124"/>
    </source>
</evidence>
<dbReference type="InterPro" id="IPR018060">
    <property type="entry name" value="HTH_AraC"/>
</dbReference>
<proteinExistence type="predicted"/>